<feature type="non-terminal residue" evidence="1">
    <location>
        <position position="84"/>
    </location>
</feature>
<comment type="caution">
    <text evidence="1">The sequence shown here is derived from an EMBL/GenBank/DDBJ whole genome shotgun (WGS) entry which is preliminary data.</text>
</comment>
<keyword evidence="2" id="KW-1185">Reference proteome</keyword>
<gene>
    <name evidence="1" type="ORF">RPERSI_LOCUS21707</name>
</gene>
<evidence type="ECO:0000313" key="1">
    <source>
        <dbReference type="EMBL" id="CAG8804344.1"/>
    </source>
</evidence>
<accession>A0ACA9RPP7</accession>
<organism evidence="1 2">
    <name type="scientific">Racocetra persica</name>
    <dbReference type="NCBI Taxonomy" id="160502"/>
    <lineage>
        <taxon>Eukaryota</taxon>
        <taxon>Fungi</taxon>
        <taxon>Fungi incertae sedis</taxon>
        <taxon>Mucoromycota</taxon>
        <taxon>Glomeromycotina</taxon>
        <taxon>Glomeromycetes</taxon>
        <taxon>Diversisporales</taxon>
        <taxon>Gigasporaceae</taxon>
        <taxon>Racocetra</taxon>
    </lineage>
</organism>
<dbReference type="Proteomes" id="UP000789920">
    <property type="component" value="Unassembled WGS sequence"/>
</dbReference>
<evidence type="ECO:0000313" key="2">
    <source>
        <dbReference type="Proteomes" id="UP000789920"/>
    </source>
</evidence>
<proteinExistence type="predicted"/>
<sequence>LLLPHHLCNGKDIKKIVTTTIITLILLRLRENLAIAIVTNNAAEPFVVNSTKNAAEAVVVTATINAVEMNVVNSVSMILAFDTF</sequence>
<reference evidence="1" key="1">
    <citation type="submission" date="2021-06" db="EMBL/GenBank/DDBJ databases">
        <authorList>
            <person name="Kallberg Y."/>
            <person name="Tangrot J."/>
            <person name="Rosling A."/>
        </authorList>
    </citation>
    <scope>NUCLEOTIDE SEQUENCE</scope>
    <source>
        <strain evidence="1">MA461A</strain>
    </source>
</reference>
<dbReference type="EMBL" id="CAJVQC010064196">
    <property type="protein sequence ID" value="CAG8804344.1"/>
    <property type="molecule type" value="Genomic_DNA"/>
</dbReference>
<protein>
    <submittedName>
        <fullName evidence="1">9291_t:CDS:1</fullName>
    </submittedName>
</protein>
<name>A0ACA9RPP7_9GLOM</name>
<feature type="non-terminal residue" evidence="1">
    <location>
        <position position="1"/>
    </location>
</feature>